<evidence type="ECO:0000256" key="2">
    <source>
        <dbReference type="NCBIfam" id="TIGR00188"/>
    </source>
</evidence>
<dbReference type="GO" id="GO:0004526">
    <property type="term" value="F:ribonuclease P activity"/>
    <property type="evidence" value="ECO:0007669"/>
    <property type="project" value="UniProtKB-EC"/>
</dbReference>
<evidence type="ECO:0000256" key="3">
    <source>
        <dbReference type="SAM" id="MobiDB-lite"/>
    </source>
</evidence>
<accession>A0ABS6WNN3</accession>
<comment type="caution">
    <text evidence="4">The sequence shown here is derived from an EMBL/GenBank/DDBJ whole genome shotgun (WGS) entry which is preliminary data.</text>
</comment>
<dbReference type="Pfam" id="PF00825">
    <property type="entry name" value="Ribonuclease_P"/>
    <property type="match status" value="1"/>
</dbReference>
<keyword evidence="5" id="KW-1185">Reference proteome</keyword>
<dbReference type="Proteomes" id="UP001430804">
    <property type="component" value="Unassembled WGS sequence"/>
</dbReference>
<reference evidence="4" key="1">
    <citation type="submission" date="2021-07" db="EMBL/GenBank/DDBJ databases">
        <title>Pseudohoeflea marina sp. nov. a polyhydroxyalcanoate-producing bacterium.</title>
        <authorList>
            <person name="Zheng W."/>
            <person name="Yu S."/>
            <person name="Huang Y."/>
        </authorList>
    </citation>
    <scope>NUCLEOTIDE SEQUENCE</scope>
    <source>
        <strain evidence="4">DP4N28-3</strain>
    </source>
</reference>
<feature type="region of interest" description="Disordered" evidence="3">
    <location>
        <begin position="112"/>
        <end position="137"/>
    </location>
</feature>
<dbReference type="NCBIfam" id="TIGR00188">
    <property type="entry name" value="rnpA"/>
    <property type="match status" value="1"/>
</dbReference>
<keyword evidence="1" id="KW-0540">Nuclease</keyword>
<comment type="catalytic activity">
    <reaction evidence="1">
        <text>Endonucleolytic cleavage of RNA, removing 5'-extranucleotides from tRNA precursor.</text>
        <dbReference type="EC" id="3.1.26.5"/>
    </reaction>
</comment>
<keyword evidence="1" id="KW-0694">RNA-binding</keyword>
<dbReference type="HAMAP" id="MF_00227">
    <property type="entry name" value="RNase_P"/>
    <property type="match status" value="1"/>
</dbReference>
<dbReference type="RefSeq" id="WP_219201759.1">
    <property type="nucleotide sequence ID" value="NZ_JAHWQX010000002.1"/>
</dbReference>
<dbReference type="PANTHER" id="PTHR33992">
    <property type="entry name" value="RIBONUCLEASE P PROTEIN COMPONENT"/>
    <property type="match status" value="1"/>
</dbReference>
<evidence type="ECO:0000256" key="1">
    <source>
        <dbReference type="HAMAP-Rule" id="MF_00227"/>
    </source>
</evidence>
<name>A0ABS6WNN3_9HYPH</name>
<gene>
    <name evidence="1 4" type="primary">rnpA</name>
    <name evidence="4" type="ORF">KY465_09775</name>
</gene>
<dbReference type="EMBL" id="JAHWQX010000002">
    <property type="protein sequence ID" value="MBW3097567.1"/>
    <property type="molecule type" value="Genomic_DNA"/>
</dbReference>
<comment type="subunit">
    <text evidence="1">Consists of a catalytic RNA component (M1 or rnpB) and a protein subunit.</text>
</comment>
<dbReference type="InterPro" id="IPR000100">
    <property type="entry name" value="RNase_P"/>
</dbReference>
<keyword evidence="1" id="KW-0819">tRNA processing</keyword>
<evidence type="ECO:0000313" key="5">
    <source>
        <dbReference type="Proteomes" id="UP001430804"/>
    </source>
</evidence>
<organism evidence="4 5">
    <name type="scientific">Pseudohoeflea coraliihabitans</name>
    <dbReference type="NCBI Taxonomy" id="2860393"/>
    <lineage>
        <taxon>Bacteria</taxon>
        <taxon>Pseudomonadati</taxon>
        <taxon>Pseudomonadota</taxon>
        <taxon>Alphaproteobacteria</taxon>
        <taxon>Hyphomicrobiales</taxon>
        <taxon>Rhizobiaceae</taxon>
        <taxon>Pseudohoeflea</taxon>
    </lineage>
</organism>
<evidence type="ECO:0000313" key="4">
    <source>
        <dbReference type="EMBL" id="MBW3097567.1"/>
    </source>
</evidence>
<sequence length="137" mass="15378">MSESTRPGRLKRRPDFLAVQKGLRLRGPFFQLELLDRHRPDEPPRVGLTVTRRQGNSVERNRMKRRLREAVRTAEGVSFRAGHDYVLVARRETLSASFDRLTEALAARVAEGHRKISNPDAAAGRRPGAQSTAKAPA</sequence>
<keyword evidence="1 4" id="KW-0378">Hydrolase</keyword>
<protein>
    <recommendedName>
        <fullName evidence="1 2">Ribonuclease P protein component</fullName>
        <shortName evidence="1">RNase P protein</shortName>
        <shortName evidence="1">RNaseP protein</shortName>
        <ecNumber evidence="1 2">3.1.26.5</ecNumber>
    </recommendedName>
    <alternativeName>
        <fullName evidence="1">Protein C5</fullName>
    </alternativeName>
</protein>
<comment type="function">
    <text evidence="1">RNaseP catalyzes the removal of the 5'-leader sequence from pre-tRNA to produce the mature 5'-terminus. It can also cleave other RNA substrates such as 4.5S RNA. The protein component plays an auxiliary but essential role in vivo by binding to the 5'-leader sequence and broadening the substrate specificity of the ribozyme.</text>
</comment>
<dbReference type="PANTHER" id="PTHR33992:SF1">
    <property type="entry name" value="RIBONUCLEASE P PROTEIN COMPONENT"/>
    <property type="match status" value="1"/>
</dbReference>
<dbReference type="EC" id="3.1.26.5" evidence="1 2"/>
<keyword evidence="1" id="KW-0255">Endonuclease</keyword>
<proteinExistence type="inferred from homology"/>
<comment type="similarity">
    <text evidence="1">Belongs to the RnpA family.</text>
</comment>